<feature type="domain" description="HTH gntR-type" evidence="4">
    <location>
        <begin position="10"/>
        <end position="78"/>
    </location>
</feature>
<dbReference type="InterPro" id="IPR000524">
    <property type="entry name" value="Tscrpt_reg_HTH_GntR"/>
</dbReference>
<keyword evidence="3" id="KW-0804">Transcription</keyword>
<dbReference type="RefSeq" id="WP_410035868.1">
    <property type="nucleotide sequence ID" value="NZ_JBGMEF010000031.1"/>
</dbReference>
<dbReference type="InterPro" id="IPR036390">
    <property type="entry name" value="WH_DNA-bd_sf"/>
</dbReference>
<evidence type="ECO:0000313" key="6">
    <source>
        <dbReference type="Proteomes" id="UP001637994"/>
    </source>
</evidence>
<dbReference type="PROSITE" id="PS50949">
    <property type="entry name" value="HTH_GNTR"/>
    <property type="match status" value="1"/>
</dbReference>
<organism evidence="5 6">
    <name type="scientific">Anaerococcus kampingae</name>
    <dbReference type="NCBI Taxonomy" id="3115614"/>
    <lineage>
        <taxon>Bacteria</taxon>
        <taxon>Bacillati</taxon>
        <taxon>Bacillota</taxon>
        <taxon>Tissierellia</taxon>
        <taxon>Tissierellales</taxon>
        <taxon>Peptoniphilaceae</taxon>
        <taxon>Anaerococcus</taxon>
    </lineage>
</organism>
<evidence type="ECO:0000256" key="2">
    <source>
        <dbReference type="ARBA" id="ARBA00023125"/>
    </source>
</evidence>
<keyword evidence="6" id="KW-1185">Reference proteome</keyword>
<dbReference type="Pfam" id="PF00392">
    <property type="entry name" value="GntR"/>
    <property type="match status" value="1"/>
</dbReference>
<accession>A0ABW9MEE8</accession>
<evidence type="ECO:0000259" key="4">
    <source>
        <dbReference type="PROSITE" id="PS50949"/>
    </source>
</evidence>
<dbReference type="EMBL" id="JBGMEF010000031">
    <property type="protein sequence ID" value="MFO3667715.1"/>
    <property type="molecule type" value="Genomic_DNA"/>
</dbReference>
<keyword evidence="1" id="KW-0805">Transcription regulation</keyword>
<dbReference type="Gene3D" id="1.10.10.10">
    <property type="entry name" value="Winged helix-like DNA-binding domain superfamily/Winged helix DNA-binding domain"/>
    <property type="match status" value="1"/>
</dbReference>
<dbReference type="PANTHER" id="PTHR38445:SF9">
    <property type="entry name" value="HTH-TYPE TRANSCRIPTIONAL REPRESSOR YTRA"/>
    <property type="match status" value="1"/>
</dbReference>
<evidence type="ECO:0000256" key="3">
    <source>
        <dbReference type="ARBA" id="ARBA00023163"/>
    </source>
</evidence>
<sequence length="124" mass="14123">MFKLDTSSDSPLYMQIVDQTKIAIASGIFRNGDKFPSVRDLSKELLINQTTVSKAFKELASQGIIESKPGIGTIIKLDDKKINLEKEDFFRKLEEDMSQAIFLQVTKEEIISLYEKVRGEIDDF</sequence>
<dbReference type="PANTHER" id="PTHR38445">
    <property type="entry name" value="HTH-TYPE TRANSCRIPTIONAL REPRESSOR YTRA"/>
    <property type="match status" value="1"/>
</dbReference>
<dbReference type="Proteomes" id="UP001637994">
    <property type="component" value="Unassembled WGS sequence"/>
</dbReference>
<proteinExistence type="predicted"/>
<comment type="caution">
    <text evidence="5">The sequence shown here is derived from an EMBL/GenBank/DDBJ whole genome shotgun (WGS) entry which is preliminary data.</text>
</comment>
<reference evidence="5 6" key="1">
    <citation type="journal article" date="2025" name="Anaerobe">
        <title>Description of Anaerococcus kampingiae sp. nov., Anaerococcus groningensis sp. nov., Anaerococcus martiniensis sp. nov., and Anaerococcus cruorum sp. nov., isolated from human clinical specimens.</title>
        <authorList>
            <person name="Boiten K.E."/>
            <person name="Meijer J."/>
            <person name="van Wezel E.M."/>
            <person name="Veloo A.C.M."/>
        </authorList>
    </citation>
    <scope>NUCLEOTIDE SEQUENCE [LARGE SCALE GENOMIC DNA]</scope>
    <source>
        <strain evidence="5 6">ENR0874</strain>
    </source>
</reference>
<dbReference type="SUPFAM" id="SSF46785">
    <property type="entry name" value="Winged helix' DNA-binding domain"/>
    <property type="match status" value="1"/>
</dbReference>
<evidence type="ECO:0000256" key="1">
    <source>
        <dbReference type="ARBA" id="ARBA00023015"/>
    </source>
</evidence>
<gene>
    <name evidence="5" type="ORF">ACCQ42_08030</name>
</gene>
<name>A0ABW9MEE8_9FIRM</name>
<dbReference type="SMART" id="SM00345">
    <property type="entry name" value="HTH_GNTR"/>
    <property type="match status" value="1"/>
</dbReference>
<keyword evidence="2" id="KW-0238">DNA-binding</keyword>
<evidence type="ECO:0000313" key="5">
    <source>
        <dbReference type="EMBL" id="MFO3667715.1"/>
    </source>
</evidence>
<protein>
    <submittedName>
        <fullName evidence="5">GntR family transcriptional regulator</fullName>
    </submittedName>
</protein>
<dbReference type="InterPro" id="IPR036388">
    <property type="entry name" value="WH-like_DNA-bd_sf"/>
</dbReference>
<dbReference type="CDD" id="cd07377">
    <property type="entry name" value="WHTH_GntR"/>
    <property type="match status" value="1"/>
</dbReference>